<keyword evidence="2" id="KW-0456">Lyase</keyword>
<dbReference type="InterPro" id="IPR007506">
    <property type="entry name" value="PMDh-L-like_dom"/>
</dbReference>
<evidence type="ECO:0000256" key="1">
    <source>
        <dbReference type="ARBA" id="ARBA00023004"/>
    </source>
</evidence>
<keyword evidence="5" id="KW-1185">Reference proteome</keyword>
<dbReference type="PANTHER" id="PTHR36577">
    <property type="entry name" value="DUF521 DOMAIN PROTEIN (AFU_ORTHOLOGUE AFUA_6G00490)"/>
    <property type="match status" value="1"/>
</dbReference>
<evidence type="ECO:0000313" key="4">
    <source>
        <dbReference type="EMBL" id="GGG27125.1"/>
    </source>
</evidence>
<dbReference type="Pfam" id="PF04412">
    <property type="entry name" value="AcnX"/>
    <property type="match status" value="1"/>
</dbReference>
<accession>A0A917G823</accession>
<evidence type="ECO:0000259" key="3">
    <source>
        <dbReference type="Pfam" id="PF04412"/>
    </source>
</evidence>
<name>A0A917G823_9NOCA</name>
<organism evidence="4 5">
    <name type="scientific">Rhodococcoides trifolii</name>
    <dbReference type="NCBI Taxonomy" id="908250"/>
    <lineage>
        <taxon>Bacteria</taxon>
        <taxon>Bacillati</taxon>
        <taxon>Actinomycetota</taxon>
        <taxon>Actinomycetes</taxon>
        <taxon>Mycobacteriales</taxon>
        <taxon>Nocardiaceae</taxon>
        <taxon>Rhodococcoides</taxon>
    </lineage>
</organism>
<dbReference type="Proteomes" id="UP000654257">
    <property type="component" value="Unassembled WGS sequence"/>
</dbReference>
<evidence type="ECO:0000313" key="5">
    <source>
        <dbReference type="Proteomes" id="UP000654257"/>
    </source>
</evidence>
<dbReference type="EMBL" id="BMCU01000006">
    <property type="protein sequence ID" value="GGG27125.1"/>
    <property type="molecule type" value="Genomic_DNA"/>
</dbReference>
<dbReference type="PANTHER" id="PTHR36577:SF3">
    <property type="entry name" value="DUF521 DOMAIN PROTEIN (AFU_ORTHOLOGUE AFUA_6G00490)"/>
    <property type="match status" value="1"/>
</dbReference>
<feature type="domain" description="Phosphomevalonate dehydratase large subunit-like" evidence="3">
    <location>
        <begin position="1"/>
        <end position="400"/>
    </location>
</feature>
<keyword evidence="1" id="KW-0408">Iron</keyword>
<proteinExistence type="predicted"/>
<reference evidence="4" key="1">
    <citation type="journal article" date="2014" name="Int. J. Syst. Evol. Microbiol.">
        <title>Complete genome sequence of Corynebacterium casei LMG S-19264T (=DSM 44701T), isolated from a smear-ripened cheese.</title>
        <authorList>
            <consortium name="US DOE Joint Genome Institute (JGI-PGF)"/>
            <person name="Walter F."/>
            <person name="Albersmeier A."/>
            <person name="Kalinowski J."/>
            <person name="Ruckert C."/>
        </authorList>
    </citation>
    <scope>NUCLEOTIDE SEQUENCE</scope>
    <source>
        <strain evidence="4">CCM 7905</strain>
    </source>
</reference>
<sequence length="427" mass="45589">MLDGDSGEAMSKVMKTLVRYGELFGARRLVPLDGPTHVVTSMGMAGLEAAFDLLDTLIAAGARTVEPFTVDPRPYDFDAVPYTDAEMRDIRALYPHQDRYEAQLRALGLKDEDAFSCTAYLPETGNTPGEGDILSWAESSAVVFANSVLGARTNRNSGLIELMGAIAGRAPEFGLLLDSGRLATWQIDVRTTVLPPATVLGSEIGRRVVEGVPYITGLDRFLTDLPPAAARDYLKDFGAATASSGAVGLFHIDKVTPEAIRLGTTLLAGGFASAVIDDDTIVPTAGSERVSEPRRNTEPETALIGCPHLSREQLSMVVDSIVGSLEDNGKSHVSIRTILSTAPHAVRAFRSEHPGKYERAIAAGITISTFCPALHMNCPSSAGAPVITNSTKLRTYTTSRFFRDDVVLHRIVHGNGQAMESANGATS</sequence>
<dbReference type="GO" id="GO:0016829">
    <property type="term" value="F:lyase activity"/>
    <property type="evidence" value="ECO:0007669"/>
    <property type="project" value="UniProtKB-KW"/>
</dbReference>
<protein>
    <recommendedName>
        <fullName evidence="3">Phosphomevalonate dehydratase large subunit-like domain-containing protein</fullName>
    </recommendedName>
</protein>
<evidence type="ECO:0000256" key="2">
    <source>
        <dbReference type="ARBA" id="ARBA00023239"/>
    </source>
</evidence>
<reference evidence="4" key="2">
    <citation type="submission" date="2020-09" db="EMBL/GenBank/DDBJ databases">
        <authorList>
            <person name="Sun Q."/>
            <person name="Sedlacek I."/>
        </authorList>
    </citation>
    <scope>NUCLEOTIDE SEQUENCE</scope>
    <source>
        <strain evidence="4">CCM 7905</strain>
    </source>
</reference>
<gene>
    <name evidence="4" type="ORF">GCM10007304_46170</name>
</gene>
<comment type="caution">
    <text evidence="4">The sequence shown here is derived from an EMBL/GenBank/DDBJ whole genome shotgun (WGS) entry which is preliminary data.</text>
</comment>
<dbReference type="AlphaFoldDB" id="A0A917G823"/>